<dbReference type="InterPro" id="IPR053216">
    <property type="entry name" value="Appressorial_penetr-assoc"/>
</dbReference>
<comment type="caution">
    <text evidence="4">The sequence shown here is derived from an EMBL/GenBank/DDBJ whole genome shotgun (WGS) entry which is preliminary data.</text>
</comment>
<feature type="chain" id="PRO_5042226046" description="Carbohydrate-binding module family 19 domain-containing protein" evidence="2">
    <location>
        <begin position="18"/>
        <end position="399"/>
    </location>
</feature>
<sequence length="399" mass="39887">MYTSAIIALALALSASARPARFQRRAAFTLANGQQAIKENASFKTLTASSSCTAGQDACVTGQFAQCVNGKFVLQPCAGGTVCASLPLDNKPGTSITCDTQADVDARIAAVGPRHATGATDAGAGSGASAAAPPASGTAPDSSAAAAATSAAAPPPANDAGAAAAAAPPVSTFGAPPSAAALALQTSLTLDPSVVCSGFSDDGQNPPVAGQSASSTSTNNYINFCALTLPSLPLTNGAQVTTGSCNPAPIGQIPSVDNMPSAKFNFPKNGDSINANVPFNATLNIQGIQTGVFTNAQKTYFAAPQTLNAQGQIVGHTHIVIETLSSLDQITPTDPKKFFFFKGVDAPAQDGIAAALVTTGVPAGAYRICSINSSSNHQPVIVPIAQHGSLDDCSYFTAK</sequence>
<evidence type="ECO:0000313" key="5">
    <source>
        <dbReference type="Proteomes" id="UP001219525"/>
    </source>
</evidence>
<gene>
    <name evidence="4" type="ORF">GGX14DRAFT_423539</name>
</gene>
<organism evidence="4 5">
    <name type="scientific">Mycena pura</name>
    <dbReference type="NCBI Taxonomy" id="153505"/>
    <lineage>
        <taxon>Eukaryota</taxon>
        <taxon>Fungi</taxon>
        <taxon>Dikarya</taxon>
        <taxon>Basidiomycota</taxon>
        <taxon>Agaricomycotina</taxon>
        <taxon>Agaricomycetes</taxon>
        <taxon>Agaricomycetidae</taxon>
        <taxon>Agaricales</taxon>
        <taxon>Marasmiineae</taxon>
        <taxon>Mycenaceae</taxon>
        <taxon>Mycena</taxon>
    </lineage>
</organism>
<evidence type="ECO:0000259" key="3">
    <source>
        <dbReference type="Pfam" id="PF03427"/>
    </source>
</evidence>
<proteinExistence type="predicted"/>
<feature type="region of interest" description="Disordered" evidence="1">
    <location>
        <begin position="116"/>
        <end position="163"/>
    </location>
</feature>
<dbReference type="GO" id="GO:0006032">
    <property type="term" value="P:chitin catabolic process"/>
    <property type="evidence" value="ECO:0007669"/>
    <property type="project" value="InterPro"/>
</dbReference>
<feature type="domain" description="Carbohydrate-binding module family 19" evidence="3">
    <location>
        <begin position="40"/>
        <end position="85"/>
    </location>
</feature>
<dbReference type="GO" id="GO:0008061">
    <property type="term" value="F:chitin binding"/>
    <property type="evidence" value="ECO:0007669"/>
    <property type="project" value="InterPro"/>
</dbReference>
<dbReference type="PANTHER" id="PTHR34587">
    <property type="entry name" value="VWFA DOMAIN-CONTAINING PROTEIN"/>
    <property type="match status" value="1"/>
</dbReference>
<feature type="signal peptide" evidence="2">
    <location>
        <begin position="1"/>
        <end position="17"/>
    </location>
</feature>
<dbReference type="PANTHER" id="PTHR34587:SF2">
    <property type="entry name" value="G-PROTEIN COUPLED RECEPTORS FAMILY 1 PROFILE DOMAIN-CONTAINING PROTEIN"/>
    <property type="match status" value="1"/>
</dbReference>
<dbReference type="AlphaFoldDB" id="A0AAD7E3Z4"/>
<protein>
    <recommendedName>
        <fullName evidence="3">Carbohydrate-binding module family 19 domain-containing protein</fullName>
    </recommendedName>
</protein>
<evidence type="ECO:0000256" key="2">
    <source>
        <dbReference type="SAM" id="SignalP"/>
    </source>
</evidence>
<dbReference type="InterPro" id="IPR005089">
    <property type="entry name" value="CBM19"/>
</dbReference>
<dbReference type="Pfam" id="PF03427">
    <property type="entry name" value="CBM_19"/>
    <property type="match status" value="1"/>
</dbReference>
<dbReference type="EMBL" id="JARJCW010000004">
    <property type="protein sequence ID" value="KAJ7226024.1"/>
    <property type="molecule type" value="Genomic_DNA"/>
</dbReference>
<keyword evidence="5" id="KW-1185">Reference proteome</keyword>
<evidence type="ECO:0000313" key="4">
    <source>
        <dbReference type="EMBL" id="KAJ7226024.1"/>
    </source>
</evidence>
<accession>A0AAD7E3Z4</accession>
<evidence type="ECO:0000256" key="1">
    <source>
        <dbReference type="SAM" id="MobiDB-lite"/>
    </source>
</evidence>
<name>A0AAD7E3Z4_9AGAR</name>
<dbReference type="Proteomes" id="UP001219525">
    <property type="component" value="Unassembled WGS sequence"/>
</dbReference>
<keyword evidence="2" id="KW-0732">Signal</keyword>
<reference evidence="4" key="1">
    <citation type="submission" date="2023-03" db="EMBL/GenBank/DDBJ databases">
        <title>Massive genome expansion in bonnet fungi (Mycena s.s.) driven by repeated elements and novel gene families across ecological guilds.</title>
        <authorList>
            <consortium name="Lawrence Berkeley National Laboratory"/>
            <person name="Harder C.B."/>
            <person name="Miyauchi S."/>
            <person name="Viragh M."/>
            <person name="Kuo A."/>
            <person name="Thoen E."/>
            <person name="Andreopoulos B."/>
            <person name="Lu D."/>
            <person name="Skrede I."/>
            <person name="Drula E."/>
            <person name="Henrissat B."/>
            <person name="Morin E."/>
            <person name="Kohler A."/>
            <person name="Barry K."/>
            <person name="LaButti K."/>
            <person name="Morin E."/>
            <person name="Salamov A."/>
            <person name="Lipzen A."/>
            <person name="Mereny Z."/>
            <person name="Hegedus B."/>
            <person name="Baldrian P."/>
            <person name="Stursova M."/>
            <person name="Weitz H."/>
            <person name="Taylor A."/>
            <person name="Grigoriev I.V."/>
            <person name="Nagy L.G."/>
            <person name="Martin F."/>
            <person name="Kauserud H."/>
        </authorList>
    </citation>
    <scope>NUCLEOTIDE SEQUENCE</scope>
    <source>
        <strain evidence="4">9144</strain>
    </source>
</reference>